<feature type="region of interest" description="Disordered" evidence="1">
    <location>
        <begin position="390"/>
        <end position="412"/>
    </location>
</feature>
<dbReference type="GeneID" id="107217430"/>
<feature type="compositionally biased region" description="Basic and acidic residues" evidence="1">
    <location>
        <begin position="393"/>
        <end position="412"/>
    </location>
</feature>
<feature type="region of interest" description="Disordered" evidence="1">
    <location>
        <begin position="438"/>
        <end position="487"/>
    </location>
</feature>
<dbReference type="OrthoDB" id="6378339at2759"/>
<evidence type="ECO:0000313" key="4">
    <source>
        <dbReference type="RefSeq" id="XP_015510438.2"/>
    </source>
</evidence>
<dbReference type="KEGG" id="nlo:107217430"/>
<feature type="compositionally biased region" description="Low complexity" evidence="1">
    <location>
        <begin position="448"/>
        <end position="474"/>
    </location>
</feature>
<keyword evidence="2" id="KW-0732">Signal</keyword>
<accession>A0A6J0B9T9</accession>
<feature type="compositionally biased region" description="Basic and acidic residues" evidence="1">
    <location>
        <begin position="438"/>
        <end position="447"/>
    </location>
</feature>
<gene>
    <name evidence="4" type="primary">LOC107217430</name>
</gene>
<feature type="compositionally biased region" description="Low complexity" evidence="1">
    <location>
        <begin position="638"/>
        <end position="656"/>
    </location>
</feature>
<feature type="region of interest" description="Disordered" evidence="1">
    <location>
        <begin position="156"/>
        <end position="276"/>
    </location>
</feature>
<evidence type="ECO:0000256" key="2">
    <source>
        <dbReference type="SAM" id="SignalP"/>
    </source>
</evidence>
<feature type="chain" id="PRO_5045942303" evidence="2">
    <location>
        <begin position="21"/>
        <end position="974"/>
    </location>
</feature>
<evidence type="ECO:0000256" key="1">
    <source>
        <dbReference type="SAM" id="MobiDB-lite"/>
    </source>
</evidence>
<feature type="signal peptide" evidence="2">
    <location>
        <begin position="1"/>
        <end position="20"/>
    </location>
</feature>
<protein>
    <submittedName>
        <fullName evidence="4">Polyhomeotic-proximal chromatin protein</fullName>
    </submittedName>
</protein>
<sequence>MKLLKLTAAFLLLVAAIVAAEEEEEGGKAREKRQQIAFYPRRGPRPPPYAVQMEPIVQYSQRDPLYNPLASPKSDDSGYGEEVQPDIGYGYHSDPEPIIEIIIKESNETLPTPVPPPQPQQPRPTKEPIQVFYVKYEKKKGHGDDKPRVVYDAPIPALTPVEEHEELNQERSAYHDQEPQAPVVTSPAPPPEPSTTLRTIIRPDSEVYHAGSSGIRVTFGTEQVPPNQHNKRSDQDQDRPQFSPQIPQPGSPKRQHGPYQPQLQPILHSVQHQQRRFPPALAQQRVVNSFPPPQIISASPPPQQIVYQQPQQLRNPSGRPQRLPITIQGLPEVQQRVPFNSFAFARQNSPSGQQGNGFNVDHRHQQQVFKQQELDKQRYYEQRRQQDLLRQQEQQRQREQQRRQQEIEQKHIQEQQRRQQEIEQKQIQEQQRRQQEIEQKQIQEQHFRQQQQQIKYNHQQFQQIPQPQFQRQQPVPVPTPAADRPGGEILKSVPKLEQHYAIRENPLHPGPFPPNPQPTQFSEITPQQTQFVPSQQYNSVAESQLQQQQLGQSHRQIPFAGAASENQQQYFSQHLSAPVQHQSSGSSSAGNTQSIWGRPVFSSQSSNLGQKIYATPVTYSGDLTPSTTPTTLSTTAEVYRPSTTATPSTTEAPTTTVDSPKNEAKIKQNIANLPDEVPDDIREQLLSSGILGNADIQILDYDKVGDIPIENLPPEALANFYGAGGGAATSASEPIPAVVKRPKIVQQTEEKVSGYKKELPAKVEQATLRPGGVEMKVVHFDPNTAQGQAIAEQHIRDDATHLDPVKIGPKDTSKYNRYLPLKVSGAAFPLPDVPELNGRRITSVVVLAPVDYNFQGERDPQYGERTGRKFNDVQAVRFLAGDALKQVVKKPTAENYKKWLEQESRADPQRQSVVLLVTTPDDDTQGEKEIFMYDVTTQAVSKLAGDLSTAFVDVAESNSDNEGAQTDIIQDAFA</sequence>
<organism evidence="4">
    <name type="scientific">Neodiprion lecontei</name>
    <name type="common">Redheaded pine sawfly</name>
    <dbReference type="NCBI Taxonomy" id="441921"/>
    <lineage>
        <taxon>Eukaryota</taxon>
        <taxon>Metazoa</taxon>
        <taxon>Ecdysozoa</taxon>
        <taxon>Arthropoda</taxon>
        <taxon>Hexapoda</taxon>
        <taxon>Insecta</taxon>
        <taxon>Pterygota</taxon>
        <taxon>Neoptera</taxon>
        <taxon>Endopterygota</taxon>
        <taxon>Hymenoptera</taxon>
        <taxon>Tenthredinoidea</taxon>
        <taxon>Diprionidae</taxon>
        <taxon>Diprioninae</taxon>
        <taxon>Neodiprion</taxon>
    </lineage>
</organism>
<feature type="compositionally biased region" description="Basic and acidic residues" evidence="1">
    <location>
        <begin position="166"/>
        <end position="178"/>
    </location>
</feature>
<name>A0A6J0B9T9_NEOLC</name>
<reference evidence="4" key="1">
    <citation type="submission" date="2025-08" db="UniProtKB">
        <authorList>
            <consortium name="RefSeq"/>
        </authorList>
    </citation>
    <scope>IDENTIFICATION</scope>
    <source>
        <tissue evidence="4">Thorax and Abdomen</tissue>
    </source>
</reference>
<feature type="compositionally biased region" description="Polar residues" evidence="1">
    <location>
        <begin position="573"/>
        <end position="582"/>
    </location>
</feature>
<dbReference type="FunCoup" id="A0A6J0B9T9">
    <property type="interactions" value="1"/>
</dbReference>
<feature type="region of interest" description="Disordered" evidence="1">
    <location>
        <begin position="638"/>
        <end position="660"/>
    </location>
</feature>
<evidence type="ECO:0000313" key="3">
    <source>
        <dbReference type="Proteomes" id="UP000829291"/>
    </source>
</evidence>
<dbReference type="InParanoid" id="A0A6J0B9T9"/>
<dbReference type="Proteomes" id="UP000829291">
    <property type="component" value="Chromosome 7"/>
</dbReference>
<dbReference type="RefSeq" id="XP_015510438.2">
    <property type="nucleotide sequence ID" value="XM_015654952.2"/>
</dbReference>
<feature type="region of interest" description="Disordered" evidence="1">
    <location>
        <begin position="573"/>
        <end position="592"/>
    </location>
</feature>
<proteinExistence type="predicted"/>
<dbReference type="AlphaFoldDB" id="A0A6J0B9T9"/>
<keyword evidence="3" id="KW-1185">Reference proteome</keyword>